<keyword evidence="6 7" id="KW-0408">Iron</keyword>
<dbReference type="InterPro" id="IPR011614">
    <property type="entry name" value="Catalase_core"/>
</dbReference>
<comment type="similarity">
    <text evidence="1 7">Belongs to the catalase family.</text>
</comment>
<comment type="function">
    <text evidence="7">Has an organic peroxide-dependent peroxidase activity.</text>
</comment>
<evidence type="ECO:0000256" key="9">
    <source>
        <dbReference type="PIRSR" id="PIRSR000296-2"/>
    </source>
</evidence>
<evidence type="ECO:0000256" key="7">
    <source>
        <dbReference type="PIRNR" id="PIRNR000296"/>
    </source>
</evidence>
<dbReference type="RefSeq" id="WP_138483868.1">
    <property type="nucleotide sequence ID" value="NZ_PPSW01000032.1"/>
</dbReference>
<feature type="domain" description="Catalase core" evidence="11">
    <location>
        <begin position="17"/>
        <end position="327"/>
    </location>
</feature>
<evidence type="ECO:0000256" key="5">
    <source>
        <dbReference type="ARBA" id="ARBA00023002"/>
    </source>
</evidence>
<dbReference type="PROSITE" id="PS51402">
    <property type="entry name" value="CATALASE_3"/>
    <property type="match status" value="1"/>
</dbReference>
<dbReference type="AlphaFoldDB" id="A0A5R9PXF4"/>
<feature type="signal peptide" evidence="10">
    <location>
        <begin position="1"/>
        <end position="22"/>
    </location>
</feature>
<reference evidence="12 13" key="1">
    <citation type="submission" date="2018-01" db="EMBL/GenBank/DDBJ databases">
        <title>Co-occurrence of chitin degradation, pigmentation and bioactivity in marine Pseudoalteromonas.</title>
        <authorList>
            <person name="Paulsen S."/>
            <person name="Gram L."/>
            <person name="Machado H."/>
        </authorList>
    </citation>
    <scope>NUCLEOTIDE SEQUENCE [LARGE SCALE GENOMIC DNA]</scope>
    <source>
        <strain evidence="12 13">S3663</strain>
    </source>
</reference>
<evidence type="ECO:0000313" key="12">
    <source>
        <dbReference type="EMBL" id="TLX45590.1"/>
    </source>
</evidence>
<evidence type="ECO:0000256" key="4">
    <source>
        <dbReference type="ARBA" id="ARBA00022723"/>
    </source>
</evidence>
<dbReference type="GO" id="GO:0004096">
    <property type="term" value="F:catalase activity"/>
    <property type="evidence" value="ECO:0007669"/>
    <property type="project" value="InterPro"/>
</dbReference>
<evidence type="ECO:0000256" key="3">
    <source>
        <dbReference type="ARBA" id="ARBA00022617"/>
    </source>
</evidence>
<evidence type="ECO:0000256" key="2">
    <source>
        <dbReference type="ARBA" id="ARBA00022559"/>
    </source>
</evidence>
<keyword evidence="10" id="KW-0732">Signal</keyword>
<dbReference type="GO" id="GO:0020037">
    <property type="term" value="F:heme binding"/>
    <property type="evidence" value="ECO:0007669"/>
    <property type="project" value="InterPro"/>
</dbReference>
<dbReference type="SUPFAM" id="SSF56634">
    <property type="entry name" value="Heme-dependent catalase-like"/>
    <property type="match status" value="1"/>
</dbReference>
<dbReference type="GO" id="GO:0042542">
    <property type="term" value="P:response to hydrogen peroxide"/>
    <property type="evidence" value="ECO:0007669"/>
    <property type="project" value="TreeGrafter"/>
</dbReference>
<dbReference type="Gene3D" id="1.20.1280.120">
    <property type="match status" value="1"/>
</dbReference>
<accession>A0A5R9PXF4</accession>
<proteinExistence type="inferred from homology"/>
<feature type="binding site" description="axial binding residue" evidence="9">
    <location>
        <position position="316"/>
    </location>
    <ligand>
        <name>heme</name>
        <dbReference type="ChEBI" id="CHEBI:30413"/>
    </ligand>
    <ligandPart>
        <name>Fe</name>
        <dbReference type="ChEBI" id="CHEBI:18248"/>
    </ligandPart>
</feature>
<dbReference type="GO" id="GO:0046872">
    <property type="term" value="F:metal ion binding"/>
    <property type="evidence" value="ECO:0007669"/>
    <property type="project" value="UniProtKB-KW"/>
</dbReference>
<evidence type="ECO:0000313" key="13">
    <source>
        <dbReference type="Proteomes" id="UP000309186"/>
    </source>
</evidence>
<evidence type="ECO:0000256" key="1">
    <source>
        <dbReference type="ARBA" id="ARBA00005329"/>
    </source>
</evidence>
<keyword evidence="3 7" id="KW-0349">Heme</keyword>
<name>A0A5R9PXF4_9GAMM</name>
<dbReference type="EC" id="1.11.1.-" evidence="7"/>
<protein>
    <recommendedName>
        <fullName evidence="7">Catalase-related peroxidase</fullName>
        <ecNumber evidence="7">1.11.1.-</ecNumber>
    </recommendedName>
</protein>
<dbReference type="OrthoDB" id="255727at2"/>
<dbReference type="GO" id="GO:0005737">
    <property type="term" value="C:cytoplasm"/>
    <property type="evidence" value="ECO:0007669"/>
    <property type="project" value="TreeGrafter"/>
</dbReference>
<dbReference type="Gene3D" id="2.40.180.10">
    <property type="entry name" value="Catalase core domain"/>
    <property type="match status" value="1"/>
</dbReference>
<evidence type="ECO:0000256" key="8">
    <source>
        <dbReference type="PIRSR" id="PIRSR000296-1"/>
    </source>
</evidence>
<dbReference type="Pfam" id="PF00199">
    <property type="entry name" value="Catalase"/>
    <property type="match status" value="1"/>
</dbReference>
<dbReference type="InterPro" id="IPR018028">
    <property type="entry name" value="Catalase"/>
</dbReference>
<organism evidence="12 13">
    <name type="scientific">Pseudoalteromonas phenolica</name>
    <dbReference type="NCBI Taxonomy" id="161398"/>
    <lineage>
        <taxon>Bacteria</taxon>
        <taxon>Pseudomonadati</taxon>
        <taxon>Pseudomonadota</taxon>
        <taxon>Gammaproteobacteria</taxon>
        <taxon>Alteromonadales</taxon>
        <taxon>Pseudoalteromonadaceae</taxon>
        <taxon>Pseudoalteromonas</taxon>
    </lineage>
</organism>
<keyword evidence="5 7" id="KW-0560">Oxidoreductase</keyword>
<dbReference type="InterPro" id="IPR024168">
    <property type="entry name" value="Catalase_SrpA-type_pred"/>
</dbReference>
<dbReference type="Proteomes" id="UP000309186">
    <property type="component" value="Unassembled WGS sequence"/>
</dbReference>
<dbReference type="SMART" id="SM01060">
    <property type="entry name" value="Catalase"/>
    <property type="match status" value="1"/>
</dbReference>
<dbReference type="PANTHER" id="PTHR11465">
    <property type="entry name" value="CATALASE"/>
    <property type="match status" value="1"/>
</dbReference>
<comment type="caution">
    <text evidence="12">The sequence shown here is derived from an EMBL/GenBank/DDBJ whole genome shotgun (WGS) entry which is preliminary data.</text>
</comment>
<evidence type="ECO:0000256" key="6">
    <source>
        <dbReference type="ARBA" id="ARBA00023004"/>
    </source>
</evidence>
<dbReference type="PANTHER" id="PTHR11465:SF9">
    <property type="entry name" value="CATALASE"/>
    <property type="match status" value="1"/>
</dbReference>
<dbReference type="InterPro" id="IPR020835">
    <property type="entry name" value="Catalase_sf"/>
</dbReference>
<evidence type="ECO:0000256" key="10">
    <source>
        <dbReference type="SAM" id="SignalP"/>
    </source>
</evidence>
<evidence type="ECO:0000259" key="11">
    <source>
        <dbReference type="SMART" id="SM01060"/>
    </source>
</evidence>
<keyword evidence="2 7" id="KW-0575">Peroxidase</keyword>
<dbReference type="EMBL" id="PPSW01000032">
    <property type="protein sequence ID" value="TLX45590.1"/>
    <property type="molecule type" value="Genomic_DNA"/>
</dbReference>
<feature type="chain" id="PRO_5024352011" description="Catalase-related peroxidase" evidence="10">
    <location>
        <begin position="23"/>
        <end position="327"/>
    </location>
</feature>
<dbReference type="PIRSF" id="PIRSF000296">
    <property type="entry name" value="SrpA"/>
    <property type="match status" value="1"/>
</dbReference>
<sequence>MTTHTYVYSAAVALIFSGQIIAAPEKPVSANEFIQLFEKLNGKHPGVRKAHASGVCATGEFQPNTQSNLFKSAPLLSSGALPVTLRFSMGGGNPIADERTTGTRGMGMQINLPGGARHIFTGNNFPVFAGKDPETFFGFLSTLLPDENGKRDPKKTQEYIKNNPSVQGNVAWNAQAKTPASYANTEFFGLHTFFYGNGADQVKFRWQLTPDLGVKTLSKEQAQQLKPAFLADKLANQLTQGTVSFTLNAVIGEKQDAVIDPSVQWPADRAQVALGKVVLKQSGGDACTPINFDPNVISQGFTASDDPVLKMRSMAYAISFGKRLSGQ</sequence>
<comment type="cofactor">
    <cofactor evidence="7">
        <name>heme</name>
        <dbReference type="ChEBI" id="CHEBI:30413"/>
    </cofactor>
</comment>
<keyword evidence="4 7" id="KW-0479">Metal-binding</keyword>
<dbReference type="GO" id="GO:0042744">
    <property type="term" value="P:hydrogen peroxide catabolic process"/>
    <property type="evidence" value="ECO:0007669"/>
    <property type="project" value="TreeGrafter"/>
</dbReference>
<feature type="active site" evidence="8">
    <location>
        <position position="51"/>
    </location>
</feature>
<dbReference type="CDD" id="cd08153">
    <property type="entry name" value="srpA_like"/>
    <property type="match status" value="1"/>
</dbReference>
<gene>
    <name evidence="12" type="ORF">C1E24_18075</name>
</gene>